<dbReference type="AlphaFoldDB" id="A0A396I0B8"/>
<gene>
    <name evidence="2" type="ORF">MtrunA17_Chr4g0008761</name>
</gene>
<dbReference type="Proteomes" id="UP000265566">
    <property type="component" value="Chromosome 4"/>
</dbReference>
<proteinExistence type="predicted"/>
<accession>A0A396I0B8</accession>
<protein>
    <recommendedName>
        <fullName evidence="4">Transmembrane protein</fullName>
    </recommendedName>
</protein>
<name>A0A396I0B8_MEDTR</name>
<evidence type="ECO:0008006" key="4">
    <source>
        <dbReference type="Google" id="ProtNLM"/>
    </source>
</evidence>
<sequence>MEYFLVAFTSTCNLAYKTYAINGIHRTRKLVNNSTQSPPLQATDVQVNLSFAITLPIGAAILTVLGWAIYKIRNKKPTQQAEEAEFVTDNQLIHEVQDIVAVAVNAIAQ</sequence>
<evidence type="ECO:0000313" key="3">
    <source>
        <dbReference type="Proteomes" id="UP000265566"/>
    </source>
</evidence>
<keyword evidence="1" id="KW-0472">Membrane</keyword>
<dbReference type="Gramene" id="rna21000">
    <property type="protein sequence ID" value="RHN59019.1"/>
    <property type="gene ID" value="gene21000"/>
</dbReference>
<feature type="transmembrane region" description="Helical" evidence="1">
    <location>
        <begin position="49"/>
        <end position="70"/>
    </location>
</feature>
<evidence type="ECO:0000313" key="2">
    <source>
        <dbReference type="EMBL" id="RHN59019.1"/>
    </source>
</evidence>
<organism evidence="2 3">
    <name type="scientific">Medicago truncatula</name>
    <name type="common">Barrel medic</name>
    <name type="synonym">Medicago tribuloides</name>
    <dbReference type="NCBI Taxonomy" id="3880"/>
    <lineage>
        <taxon>Eukaryota</taxon>
        <taxon>Viridiplantae</taxon>
        <taxon>Streptophyta</taxon>
        <taxon>Embryophyta</taxon>
        <taxon>Tracheophyta</taxon>
        <taxon>Spermatophyta</taxon>
        <taxon>Magnoliopsida</taxon>
        <taxon>eudicotyledons</taxon>
        <taxon>Gunneridae</taxon>
        <taxon>Pentapetalae</taxon>
        <taxon>rosids</taxon>
        <taxon>fabids</taxon>
        <taxon>Fabales</taxon>
        <taxon>Fabaceae</taxon>
        <taxon>Papilionoideae</taxon>
        <taxon>50 kb inversion clade</taxon>
        <taxon>NPAAA clade</taxon>
        <taxon>Hologalegina</taxon>
        <taxon>IRL clade</taxon>
        <taxon>Trifolieae</taxon>
        <taxon>Medicago</taxon>
    </lineage>
</organism>
<dbReference type="EMBL" id="PSQE01000004">
    <property type="protein sequence ID" value="RHN59019.1"/>
    <property type="molecule type" value="Genomic_DNA"/>
</dbReference>
<comment type="caution">
    <text evidence="2">The sequence shown here is derived from an EMBL/GenBank/DDBJ whole genome shotgun (WGS) entry which is preliminary data.</text>
</comment>
<evidence type="ECO:0000256" key="1">
    <source>
        <dbReference type="SAM" id="Phobius"/>
    </source>
</evidence>
<keyword evidence="1" id="KW-1133">Transmembrane helix</keyword>
<keyword evidence="1" id="KW-0812">Transmembrane</keyword>
<reference evidence="3" key="1">
    <citation type="journal article" date="2018" name="Nat. Plants">
        <title>Whole-genome landscape of Medicago truncatula symbiotic genes.</title>
        <authorList>
            <person name="Pecrix Y."/>
            <person name="Staton S.E."/>
            <person name="Sallet E."/>
            <person name="Lelandais-Briere C."/>
            <person name="Moreau S."/>
            <person name="Carrere S."/>
            <person name="Blein T."/>
            <person name="Jardinaud M.F."/>
            <person name="Latrasse D."/>
            <person name="Zouine M."/>
            <person name="Zahm M."/>
            <person name="Kreplak J."/>
            <person name="Mayjonade B."/>
            <person name="Satge C."/>
            <person name="Perez M."/>
            <person name="Cauet S."/>
            <person name="Marande W."/>
            <person name="Chantry-Darmon C."/>
            <person name="Lopez-Roques C."/>
            <person name="Bouchez O."/>
            <person name="Berard A."/>
            <person name="Debelle F."/>
            <person name="Munos S."/>
            <person name="Bendahmane A."/>
            <person name="Berges H."/>
            <person name="Niebel A."/>
            <person name="Buitink J."/>
            <person name="Frugier F."/>
            <person name="Benhamed M."/>
            <person name="Crespi M."/>
            <person name="Gouzy J."/>
            <person name="Gamas P."/>
        </authorList>
    </citation>
    <scope>NUCLEOTIDE SEQUENCE [LARGE SCALE GENOMIC DNA]</scope>
    <source>
        <strain evidence="3">cv. Jemalong A17</strain>
    </source>
</reference>